<dbReference type="EMBL" id="CP025704">
    <property type="protein sequence ID" value="AUN96771.1"/>
    <property type="molecule type" value="Genomic_DNA"/>
</dbReference>
<accession>A0A2K9NMM5</accession>
<dbReference type="KEGG" id="bsto:C0V70_01360"/>
<reference evidence="1 2" key="1">
    <citation type="submission" date="2018-01" db="EMBL/GenBank/DDBJ databases">
        <title>Complete genome sequence of Bacteriovorax stolpii DSM12778.</title>
        <authorList>
            <person name="Tang B."/>
            <person name="Chang J."/>
        </authorList>
    </citation>
    <scope>NUCLEOTIDE SEQUENCE [LARGE SCALE GENOMIC DNA]</scope>
    <source>
        <strain evidence="1 2">DSM 12778</strain>
    </source>
</reference>
<dbReference type="Proteomes" id="UP000235584">
    <property type="component" value="Chromosome"/>
</dbReference>
<dbReference type="AlphaFoldDB" id="A0A2K9NMM5"/>
<evidence type="ECO:0000313" key="2">
    <source>
        <dbReference type="Proteomes" id="UP000235584"/>
    </source>
</evidence>
<dbReference type="OrthoDB" id="6396554at2"/>
<dbReference type="SUPFAM" id="SSF48452">
    <property type="entry name" value="TPR-like"/>
    <property type="match status" value="1"/>
</dbReference>
<dbReference type="InterPro" id="IPR011990">
    <property type="entry name" value="TPR-like_helical_dom_sf"/>
</dbReference>
<gene>
    <name evidence="1" type="ORF">C0V70_01360</name>
</gene>
<dbReference type="Gene3D" id="1.25.40.10">
    <property type="entry name" value="Tetratricopeptide repeat domain"/>
    <property type="match status" value="1"/>
</dbReference>
<name>A0A2K9NMM5_BACTC</name>
<sequence>MKRSCLILFFLALGMNAHASIQGARRIYQAGDKSRYPQLAAELVQDKMYFSAIPFIKEYMASTNRVNDAALDKVLDELITQVGVKQFEVLPANILEKSNAPTIRYILARKAFRQGKFDQALKYLDRKIEDWHPVKPFALLLEGSAYSVSKREDKAAGVFRECIEVAESQIKKESNKDRIRQLNITRDYCVVGIPRSQFALAKFDLAYSSYLDLPKSSYIWPEILFEEAWNSFYQKDYNRTLGKLVTYKAPVFSYTFNPEIEVLKALSYMEMCLWDDSKKTVEDFYTYYETANIGYKKFIDSLGKDYRQYYLLVKDREEGKYRENKILSTALASIGKDPAYLELYNSFNNGRDEIERLKGLPNDALKGALNENLRESLSLQRNLIGSYIRGQLQLYAAQIVRAFEDMSYIKLEVLSKRKTELYEDISMRGDGRARGNVAHLRRTDKQYFWTFNGEFWADELGDYVFSLKSECK</sequence>
<organism evidence="1 2">
    <name type="scientific">Bacteriovorax stolpii</name>
    <name type="common">Bdellovibrio stolpii</name>
    <dbReference type="NCBI Taxonomy" id="960"/>
    <lineage>
        <taxon>Bacteria</taxon>
        <taxon>Pseudomonadati</taxon>
        <taxon>Bdellovibrionota</taxon>
        <taxon>Bacteriovoracia</taxon>
        <taxon>Bacteriovoracales</taxon>
        <taxon>Bacteriovoracaceae</taxon>
        <taxon>Bacteriovorax</taxon>
    </lineage>
</organism>
<dbReference type="RefSeq" id="WP_102242066.1">
    <property type="nucleotide sequence ID" value="NZ_CP025704.1"/>
</dbReference>
<protein>
    <submittedName>
        <fullName evidence="1">Uncharacterized protein</fullName>
    </submittedName>
</protein>
<proteinExistence type="predicted"/>
<keyword evidence="2" id="KW-1185">Reference proteome</keyword>
<evidence type="ECO:0000313" key="1">
    <source>
        <dbReference type="EMBL" id="AUN96771.1"/>
    </source>
</evidence>